<gene>
    <name evidence="3" type="ORF">KQY15_08520</name>
</gene>
<dbReference type="InterPro" id="IPR021139">
    <property type="entry name" value="NYN"/>
</dbReference>
<evidence type="ECO:0000256" key="1">
    <source>
        <dbReference type="SAM" id="MobiDB-lite"/>
    </source>
</evidence>
<dbReference type="CDD" id="cd18722">
    <property type="entry name" value="PIN_NicB-like"/>
    <property type="match status" value="1"/>
</dbReference>
<sequence>MRIGIDITTLTLKQQVNQIILIAGDSDFVPAAKLARREGVDFILDPMQQPVPPKLNEHIDGLRSTYSARQNGSTPPNGDNNISVENPLPGK</sequence>
<name>A0ABS6MKL6_9GAMM</name>
<evidence type="ECO:0000313" key="3">
    <source>
        <dbReference type="EMBL" id="MBV2129135.1"/>
    </source>
</evidence>
<dbReference type="Proteomes" id="UP000704611">
    <property type="component" value="Unassembled WGS sequence"/>
</dbReference>
<evidence type="ECO:0000313" key="4">
    <source>
        <dbReference type="Proteomes" id="UP000704611"/>
    </source>
</evidence>
<keyword evidence="4" id="KW-1185">Reference proteome</keyword>
<feature type="region of interest" description="Disordered" evidence="1">
    <location>
        <begin position="66"/>
        <end position="91"/>
    </location>
</feature>
<accession>A0ABS6MKL6</accession>
<dbReference type="Pfam" id="PF01936">
    <property type="entry name" value="NYN"/>
    <property type="match status" value="1"/>
</dbReference>
<feature type="domain" description="NYN" evidence="2">
    <location>
        <begin position="1"/>
        <end position="42"/>
    </location>
</feature>
<reference evidence="3 4" key="1">
    <citation type="submission" date="2021-06" db="EMBL/GenBank/DDBJ databases">
        <title>Rheinheimera indica sp. nov., isolated from deep-sea sediment.</title>
        <authorList>
            <person name="Wang Z."/>
            <person name="Zhang X.-Y."/>
        </authorList>
    </citation>
    <scope>NUCLEOTIDE SEQUENCE [LARGE SCALE GENOMIC DNA]</scope>
    <source>
        <strain evidence="3 4">SM2107</strain>
    </source>
</reference>
<comment type="caution">
    <text evidence="3">The sequence shown here is derived from an EMBL/GenBank/DDBJ whole genome shotgun (WGS) entry which is preliminary data.</text>
</comment>
<organism evidence="3 4">
    <name type="scientific">Arsukibacterium indicum</name>
    <dbReference type="NCBI Taxonomy" id="2848612"/>
    <lineage>
        <taxon>Bacteria</taxon>
        <taxon>Pseudomonadati</taxon>
        <taxon>Pseudomonadota</taxon>
        <taxon>Gammaproteobacteria</taxon>
        <taxon>Chromatiales</taxon>
        <taxon>Chromatiaceae</taxon>
        <taxon>Arsukibacterium</taxon>
    </lineage>
</organism>
<evidence type="ECO:0000259" key="2">
    <source>
        <dbReference type="Pfam" id="PF01936"/>
    </source>
</evidence>
<protein>
    <submittedName>
        <fullName evidence="3">NYN domain-containing protein</fullName>
    </submittedName>
</protein>
<dbReference type="EMBL" id="JAHRID010000003">
    <property type="protein sequence ID" value="MBV2129135.1"/>
    <property type="molecule type" value="Genomic_DNA"/>
</dbReference>
<proteinExistence type="predicted"/>
<feature type="compositionally biased region" description="Polar residues" evidence="1">
    <location>
        <begin position="66"/>
        <end position="84"/>
    </location>
</feature>